<protein>
    <submittedName>
        <fullName evidence="3">Glycoside hydrolase family 15 protein</fullName>
    </submittedName>
</protein>
<dbReference type="PANTHER" id="PTHR31616">
    <property type="entry name" value="TREHALASE"/>
    <property type="match status" value="1"/>
</dbReference>
<sequence length="598" mass="66394">MSSSIGDYALLADLHTVALTSTDGSIDWLCLPRFDSDSVFAAILGTPDHGRWLMAPSQGTLTGRSYEPGTFVLRSSWSTPTGECEIVEFMPIDGDRADIVRSVRCTAGEVTIVHDLRLRPEYAASLPWVRREGEGQGDEGVTLVAIAGPDAYLLRGPALTAAGRRHEGSFTLTEGEEAVWDLTWSASYRPEPDPLDVPAALEETRTYWREWVGKASVHGHWSGAVERSLLVLRALTHVETGGIVAAPTTSLPEDPGGERNWDYRYCWLRDSALTLEALLAHGRTGIAHHWRDWLLRAVAGDPDDLQIMYGIAGERQLPERILDHLPGHLDSRPVRIGNGAVAQFQADVVGEVIIALDKLRRAGVDEDEFSWSLQRAMIDFAARHVDRKDQGLWEMRGDPHYFTHSRVMVWAALDRGVRAVSDFGLPGPVEEWARLREELRTEILTRGVHPVTGGFVQHYDTDEVDASLLQIPQTGFVPYDDPRMLMSVAQMEVELMHDGLLLRYRTNGTDGLSGDEYPFLACSFWLVEQYAFSGRVEEATALMDRLVDCGTDLGLLAEEYDPDGQRQMGNFPQAFSHLALVRAADALEDVAPTDRSPR</sequence>
<keyword evidence="3" id="KW-0378">Hydrolase</keyword>
<dbReference type="Pfam" id="PF19291">
    <property type="entry name" value="TREH_N"/>
    <property type="match status" value="1"/>
</dbReference>
<keyword evidence="4" id="KW-1185">Reference proteome</keyword>
<dbReference type="Proteomes" id="UP000593758">
    <property type="component" value="Chromosome"/>
</dbReference>
<evidence type="ECO:0000259" key="1">
    <source>
        <dbReference type="Pfam" id="PF00723"/>
    </source>
</evidence>
<dbReference type="Gene3D" id="1.50.10.10">
    <property type="match status" value="1"/>
</dbReference>
<reference evidence="3 4" key="1">
    <citation type="submission" date="2020-10" db="EMBL/GenBank/DDBJ databases">
        <title>Haloactinobacterium sp. RN3S43, a bacterium isolated from saline soil.</title>
        <authorList>
            <person name="Sun J.-Q."/>
        </authorList>
    </citation>
    <scope>NUCLEOTIDE SEQUENCE [LARGE SCALE GENOMIC DNA]</scope>
    <source>
        <strain evidence="3 4">RN3S43</strain>
    </source>
</reference>
<evidence type="ECO:0000313" key="4">
    <source>
        <dbReference type="Proteomes" id="UP000593758"/>
    </source>
</evidence>
<proteinExistence type="predicted"/>
<dbReference type="SUPFAM" id="SSF48208">
    <property type="entry name" value="Six-hairpin glycosidases"/>
    <property type="match status" value="1"/>
</dbReference>
<dbReference type="AlphaFoldDB" id="A0A7M1SP18"/>
<accession>A0A7M1SP18</accession>
<dbReference type="GO" id="GO:0004553">
    <property type="term" value="F:hydrolase activity, hydrolyzing O-glycosyl compounds"/>
    <property type="evidence" value="ECO:0007669"/>
    <property type="project" value="UniProtKB-ARBA"/>
</dbReference>
<evidence type="ECO:0000313" key="3">
    <source>
        <dbReference type="EMBL" id="QOR69309.1"/>
    </source>
</evidence>
<feature type="domain" description="GH15-like" evidence="1">
    <location>
        <begin position="234"/>
        <end position="584"/>
    </location>
</feature>
<gene>
    <name evidence="3" type="ORF">IM660_11395</name>
</gene>
<dbReference type="KEGG" id="halt:IM660_11395"/>
<feature type="domain" description="Trehalase-like N-terminal" evidence="2">
    <location>
        <begin position="4"/>
        <end position="126"/>
    </location>
</feature>
<organism evidence="3 4">
    <name type="scientific">Ruania alkalisoli</name>
    <dbReference type="NCBI Taxonomy" id="2779775"/>
    <lineage>
        <taxon>Bacteria</taxon>
        <taxon>Bacillati</taxon>
        <taxon>Actinomycetota</taxon>
        <taxon>Actinomycetes</taxon>
        <taxon>Micrococcales</taxon>
        <taxon>Ruaniaceae</taxon>
        <taxon>Ruania</taxon>
    </lineage>
</organism>
<dbReference type="InterPro" id="IPR012341">
    <property type="entry name" value="6hp_glycosidase-like_sf"/>
</dbReference>
<dbReference type="PANTHER" id="PTHR31616:SF0">
    <property type="entry name" value="GLUCAN 1,4-ALPHA-GLUCOSIDASE"/>
    <property type="match status" value="1"/>
</dbReference>
<evidence type="ECO:0000259" key="2">
    <source>
        <dbReference type="Pfam" id="PF19291"/>
    </source>
</evidence>
<dbReference type="EMBL" id="CP063169">
    <property type="protein sequence ID" value="QOR69309.1"/>
    <property type="molecule type" value="Genomic_DNA"/>
</dbReference>
<dbReference type="GO" id="GO:0005975">
    <property type="term" value="P:carbohydrate metabolic process"/>
    <property type="evidence" value="ECO:0007669"/>
    <property type="project" value="InterPro"/>
</dbReference>
<dbReference type="InterPro" id="IPR045582">
    <property type="entry name" value="Trehalase-like_N"/>
</dbReference>
<dbReference type="Pfam" id="PF00723">
    <property type="entry name" value="Glyco_hydro_15"/>
    <property type="match status" value="1"/>
</dbReference>
<dbReference type="InterPro" id="IPR011613">
    <property type="entry name" value="GH15-like"/>
</dbReference>
<name>A0A7M1SP18_9MICO</name>
<dbReference type="InterPro" id="IPR008928">
    <property type="entry name" value="6-hairpin_glycosidase_sf"/>
</dbReference>